<dbReference type="AlphaFoldDB" id="A0A975B2R5"/>
<dbReference type="Proteomes" id="UP000671852">
    <property type="component" value="Plasmid pSULFM1"/>
</dbReference>
<protein>
    <recommendedName>
        <fullName evidence="1">Lipoprotein LPP20-like domain-containing protein</fullName>
    </recommendedName>
</protein>
<evidence type="ECO:0000313" key="2">
    <source>
        <dbReference type="EMBL" id="QSZ43159.1"/>
    </source>
</evidence>
<geneLocation type="plasmid" evidence="2 3">
    <name>pSULFM1</name>
</geneLocation>
<dbReference type="Pfam" id="PF02169">
    <property type="entry name" value="LPP20"/>
    <property type="match status" value="1"/>
</dbReference>
<proteinExistence type="predicted"/>
<dbReference type="PROSITE" id="PS51257">
    <property type="entry name" value="PROKAR_LIPOPROTEIN"/>
    <property type="match status" value="1"/>
</dbReference>
<feature type="domain" description="Lipoprotein LPP20-like" evidence="1">
    <location>
        <begin position="30"/>
        <end position="121"/>
    </location>
</feature>
<organism evidence="2 3">
    <name type="scientific">Sulfurimonas aquatica</name>
    <dbReference type="NCBI Taxonomy" id="2672570"/>
    <lineage>
        <taxon>Bacteria</taxon>
        <taxon>Pseudomonadati</taxon>
        <taxon>Campylobacterota</taxon>
        <taxon>Epsilonproteobacteria</taxon>
        <taxon>Campylobacterales</taxon>
        <taxon>Sulfurimonadaceae</taxon>
        <taxon>Sulfurimonas</taxon>
    </lineage>
</organism>
<reference evidence="2" key="1">
    <citation type="submission" date="2019-11" db="EMBL/GenBank/DDBJ databases">
        <authorList>
            <person name="Kojima H."/>
        </authorList>
    </citation>
    <scope>NUCLEOTIDE SEQUENCE</scope>
    <source>
        <strain evidence="2">H1576</strain>
        <plasmid evidence="2">pSULFM1</plasmid>
    </source>
</reference>
<dbReference type="Gene3D" id="3.10.28.20">
    <property type="entry name" value="Acetamidase/Formamidase-like domains"/>
    <property type="match status" value="1"/>
</dbReference>
<keyword evidence="3" id="KW-1185">Reference proteome</keyword>
<evidence type="ECO:0000313" key="3">
    <source>
        <dbReference type="Proteomes" id="UP000671852"/>
    </source>
</evidence>
<keyword evidence="2" id="KW-0614">Plasmid</keyword>
<reference evidence="2" key="2">
    <citation type="submission" date="2021-04" db="EMBL/GenBank/DDBJ databases">
        <title>Isolation and characterization of a novel species of the genus Sulfurimonas.</title>
        <authorList>
            <person name="Fukui M."/>
        </authorList>
    </citation>
    <scope>NUCLEOTIDE SEQUENCE</scope>
    <source>
        <strain evidence="2">H1576</strain>
        <plasmid evidence="2">pSULFM1</plasmid>
    </source>
</reference>
<gene>
    <name evidence="2" type="ORF">GJV85_13365</name>
</gene>
<dbReference type="RefSeq" id="WP_207563256.1">
    <property type="nucleotide sequence ID" value="NZ_CP046073.1"/>
</dbReference>
<dbReference type="InterPro" id="IPR024952">
    <property type="entry name" value="LPP20-like_dom"/>
</dbReference>
<name>A0A975B2R5_9BACT</name>
<accession>A0A975B2R5</accession>
<sequence>MKMGALYIVCIFIFSACSQTNLEVKKRSLPEWYGAMSVAAGYQIGYGSGDTLENAKTAARADLAAQSNITVSSRFTLNEISKKESINLNSQSSIYERVKGVELNNVEILKSKLHNNRYFVALQSYFDTKLKWVEQTIKNENFRDVMSENNPLYFTLFSEELQASLGYIPDYRVSINNKRVYLHLADKTIALNDSDVLKLKFEKKSPVIEMHFSVGDTILSGGSYKIDVDIKEQGYFTLLSIDENHIVSVDIANKRVYANNSITYPNDRNLEAEIINYESEVLQQYLALICKKQLNLVGFEKTDMNYEKSSDALYFPSLFYIIEGCEYSSKILRIIEE</sequence>
<dbReference type="KEGG" id="saqt:GJV85_13365"/>
<evidence type="ECO:0000259" key="1">
    <source>
        <dbReference type="Pfam" id="PF02169"/>
    </source>
</evidence>
<dbReference type="EMBL" id="CP046073">
    <property type="protein sequence ID" value="QSZ43159.1"/>
    <property type="molecule type" value="Genomic_DNA"/>
</dbReference>